<reference evidence="1 2" key="1">
    <citation type="submission" date="2019-12" db="EMBL/GenBank/DDBJ databases">
        <title>Alteromonas phage V22 represents a new genus of marine bacteriophages that requires a novel tail fiber chaperone for host recognition.</title>
        <authorList>
            <person name="Gonzalez-Serrano R."/>
            <person name="Dunne M."/>
            <person name="Rosselli R."/>
            <person name="Martin-Cuadrado A.-B."/>
            <person name="Grosboillot V."/>
            <person name="Zinsli L."/>
            <person name="Roda-Garcia J.J."/>
            <person name="Loessner M.J."/>
            <person name="Rodriguez-Valera F."/>
        </authorList>
    </citation>
    <scope>NUCLEOTIDE SEQUENCE [LARGE SCALE GENOMIC DNA]</scope>
</reference>
<accession>A0A6C0R1M8</accession>
<evidence type="ECO:0000313" key="2">
    <source>
        <dbReference type="Proteomes" id="UP000479357"/>
    </source>
</evidence>
<dbReference type="Proteomes" id="UP000479357">
    <property type="component" value="Segment"/>
</dbReference>
<protein>
    <submittedName>
        <fullName evidence="1">Uncharacterized protein</fullName>
    </submittedName>
</protein>
<dbReference type="KEGG" id="vg:55626531"/>
<dbReference type="EMBL" id="MN877442">
    <property type="protein sequence ID" value="QHZ59786.1"/>
    <property type="molecule type" value="Genomic_DNA"/>
</dbReference>
<keyword evidence="2" id="KW-1185">Reference proteome</keyword>
<organism evidence="1 2">
    <name type="scientific">Alteromonas phage vB_AmeM_PT11-V22</name>
    <dbReference type="NCBI Taxonomy" id="2704031"/>
    <lineage>
        <taxon>Viruses</taxon>
        <taxon>Duplodnaviria</taxon>
        <taxon>Heunggongvirae</taxon>
        <taxon>Uroviricota</taxon>
        <taxon>Caudoviricetes</taxon>
        <taxon>Myoalterovirus</taxon>
        <taxon>Myoalterovirus PT11V22</taxon>
    </lineage>
</organism>
<proteinExistence type="predicted"/>
<sequence>MSSLCQGCELQFLNAKLSSDFGLNLLKRKFPDNFEEILKEVGVYTKGKNQGKYRGAIFWVKCVKGGWDYEYKTGVVRRGSFAYKVVKDAYDIHSTCLVDDGHVIHSKMMW</sequence>
<dbReference type="RefSeq" id="YP_009855791.1">
    <property type="nucleotide sequence ID" value="NC_048847.1"/>
</dbReference>
<evidence type="ECO:0000313" key="1">
    <source>
        <dbReference type="EMBL" id="QHZ59786.1"/>
    </source>
</evidence>
<dbReference type="GeneID" id="55626531"/>
<name>A0A6C0R1M8_9CAUD</name>